<dbReference type="InterPro" id="IPR001206">
    <property type="entry name" value="Diacylglycerol_kinase_cat_dom"/>
</dbReference>
<dbReference type="InterPro" id="IPR016064">
    <property type="entry name" value="NAD/diacylglycerol_kinase_sf"/>
</dbReference>
<dbReference type="EMBL" id="BMIJ01000006">
    <property type="protein sequence ID" value="GGC02005.1"/>
    <property type="molecule type" value="Genomic_DNA"/>
</dbReference>
<organism evidence="2 3">
    <name type="scientific">Marinobacterium zhoushanense</name>
    <dbReference type="NCBI Taxonomy" id="1679163"/>
    <lineage>
        <taxon>Bacteria</taxon>
        <taxon>Pseudomonadati</taxon>
        <taxon>Pseudomonadota</taxon>
        <taxon>Gammaproteobacteria</taxon>
        <taxon>Oceanospirillales</taxon>
        <taxon>Oceanospirillaceae</taxon>
        <taxon>Marinobacterium</taxon>
    </lineage>
</organism>
<dbReference type="SUPFAM" id="SSF111331">
    <property type="entry name" value="NAD kinase/diacylglycerol kinase-like"/>
    <property type="match status" value="1"/>
</dbReference>
<evidence type="ECO:0000313" key="2">
    <source>
        <dbReference type="EMBL" id="GGC02005.1"/>
    </source>
</evidence>
<comment type="caution">
    <text evidence="2">The sequence shown here is derived from an EMBL/GenBank/DDBJ whole genome shotgun (WGS) entry which is preliminary data.</text>
</comment>
<dbReference type="PANTHER" id="PTHR12358:SF54">
    <property type="entry name" value="SPHINGOSINE KINASE RELATED PROTEIN"/>
    <property type="match status" value="1"/>
</dbReference>
<dbReference type="PANTHER" id="PTHR12358">
    <property type="entry name" value="SPHINGOSINE KINASE"/>
    <property type="match status" value="1"/>
</dbReference>
<evidence type="ECO:0000313" key="3">
    <source>
        <dbReference type="Proteomes" id="UP000629025"/>
    </source>
</evidence>
<sequence>MVGGDGTIRAVSEALCATDIPMAVIPTGTFNFFARNLGIPTAFEPALRLALEGEPRRVDLGRVNDRLFNNNASFGLYSRMIRAREQHARRFGRHRVVAILSTIVTLMRRYRSLDLTLSTGDLTRELRSPMVFVGINSLQMRGVDLEIGPSIDTLNLGVVVMKPVSHWAMLRLSLRGLMRRLRDEACLEYFCAEQLEINTNRKRLNVVLDGERVRIKTPLRFSIESGALWVVAPPEGQG</sequence>
<feature type="domain" description="DAGKc" evidence="1">
    <location>
        <begin position="1"/>
        <end position="67"/>
    </location>
</feature>
<dbReference type="Proteomes" id="UP000629025">
    <property type="component" value="Unassembled WGS sequence"/>
</dbReference>
<proteinExistence type="predicted"/>
<keyword evidence="3" id="KW-1185">Reference proteome</keyword>
<dbReference type="Gene3D" id="3.40.50.10330">
    <property type="entry name" value="Probable inorganic polyphosphate/atp-NAD kinase, domain 1"/>
    <property type="match status" value="1"/>
</dbReference>
<protein>
    <recommendedName>
        <fullName evidence="1">DAGKc domain-containing protein</fullName>
    </recommendedName>
</protein>
<dbReference type="PROSITE" id="PS50146">
    <property type="entry name" value="DAGK"/>
    <property type="match status" value="1"/>
</dbReference>
<gene>
    <name evidence="2" type="ORF">GCM10011352_30260</name>
</gene>
<dbReference type="Pfam" id="PF00781">
    <property type="entry name" value="DAGK_cat"/>
    <property type="match status" value="1"/>
</dbReference>
<name>A0ABQ1KKJ2_9GAMM</name>
<reference evidence="3" key="1">
    <citation type="journal article" date="2019" name="Int. J. Syst. Evol. Microbiol.">
        <title>The Global Catalogue of Microorganisms (GCM) 10K type strain sequencing project: providing services to taxonomists for standard genome sequencing and annotation.</title>
        <authorList>
            <consortium name="The Broad Institute Genomics Platform"/>
            <consortium name="The Broad Institute Genome Sequencing Center for Infectious Disease"/>
            <person name="Wu L."/>
            <person name="Ma J."/>
        </authorList>
    </citation>
    <scope>NUCLEOTIDE SEQUENCE [LARGE SCALE GENOMIC DNA]</scope>
    <source>
        <strain evidence="3">CGMCC 1.15341</strain>
    </source>
</reference>
<evidence type="ECO:0000259" key="1">
    <source>
        <dbReference type="PROSITE" id="PS50146"/>
    </source>
</evidence>
<dbReference type="Gene3D" id="2.60.200.40">
    <property type="match status" value="1"/>
</dbReference>
<dbReference type="InterPro" id="IPR050187">
    <property type="entry name" value="Lipid_Phosphate_FormReg"/>
</dbReference>
<dbReference type="InterPro" id="IPR017438">
    <property type="entry name" value="ATP-NAD_kinase_N"/>
</dbReference>
<accession>A0ABQ1KKJ2</accession>